<sequence>MLYVFHVDTGLNDALRYDGCARQLAPTEQRILEFYEGVTKLKECVEQVCKIPVDRQCALILLVQIRIQFFLFSKSVITSPTPPMPSVDNGSEDDLQEKLKECSEMTASLNTVIKRAQLAEHFYELAREEIKICENLVHDQHLQQQGWSAVVANLEDMTTDFKRRCEIFEKGFLEYVSERETYFSFLQYFKEDLKIPVLPILLEIGRPNLEIEESKISEDNAATSQEMESSAKEITLFEWISASENKRGMDQLFEHCSRGLEQYNTETFNVIKQEITELIKHAELPQMKEVKGLGERLFGLETLMREAKKFVQQQCDLAQAFVKNQIRASNLQDQSILPDLCASHVKQLQLIAQNHQHLCDIRRRCTKAKEELSANLHHRLKWVMFVEDRVLEVDQKIVIYYEHLKRLRKNLEVLQQIHVAPAMYLRAVAEVVRRRTFSQSYMLWASELACHLLTIHNEEVTRRKEFHSQFEGHFLVSLFHGMDDLPPSYATQAPSMFDSSLPKITFEDIEKLKNELPELAENLNVPDVSAITNFFLSKSITKKEDEKMEENKAVQEKIVEIVDEVVGANLDSNLLKAAGSEVSVATAHGLPHLKDVDRGCESETDTEEFEKVGQSPLELNFDKQIPSSRPGFREASTNTEVGERSPIPPKKPPRAFHRTSYHSVEDQSPSLQRTLSISSTPSNTESFANLDEIDNLQISRSEHEKLRSLVAQMDELAIATTGDLKSQLNELRTQVLSVKDIAYHDYNTLRGAFTDLLKEASSRDETILNLLSEKTTLEAEKSKTYEELQELQETIVKTENENTERIQRLLEEKEAEKEKYLKEVTDRLNREHKAEIENIRTRFKLMTTERSPSETNLEKSGDFSSLPKDTTLLVQMTENFELDKERAVNEATQKEQQKWQKMLEDKIKQLEDKFDSEKQDLIQDVARKITDEKDKQIDVLREREKNLNLECIKYKNTIQQLTETEAESHDSDLLEKINVLQKEKDILEEELEKIKNEKSVDLTASVAVFEGKADATTSPVKQRNLMSRSEVFPSKSGKLYIDSCKAGDQVLVLWDATHENFKVLQEGAKYMYFLHSESLGVLGLQVQDGKPNKIYCTGEVIDKEFCHARKSENRYKVPKGMKFFRDVTQSCYQPKPALSEAKAMSQSQSVFPAIPETIVEEKDSQPVSPVQLKVRTDVLEKSEQIDECDSFVLAKTDINRPASVEETTFAEDSGIVDNIEMATAALDDTVVAGSY</sequence>
<evidence type="ECO:0000259" key="8">
    <source>
        <dbReference type="Pfam" id="PF10377"/>
    </source>
</evidence>
<dbReference type="EMBL" id="JAPWTJ010000538">
    <property type="protein sequence ID" value="KAJ8977506.1"/>
    <property type="molecule type" value="Genomic_DNA"/>
</dbReference>
<evidence type="ECO:0000256" key="4">
    <source>
        <dbReference type="ARBA" id="ARBA00023054"/>
    </source>
</evidence>
<feature type="compositionally biased region" description="Polar residues" evidence="6">
    <location>
        <begin position="666"/>
        <end position="686"/>
    </location>
</feature>
<dbReference type="PANTHER" id="PTHR13222:SF1">
    <property type="entry name" value="RB1-INDUCIBLE COILED-COIL PROTEIN 1"/>
    <property type="match status" value="1"/>
</dbReference>
<evidence type="ECO:0000256" key="3">
    <source>
        <dbReference type="ARBA" id="ARBA00023006"/>
    </source>
</evidence>
<feature type="domain" description="Autophagy-related protein 11 C-terminal" evidence="8">
    <location>
        <begin position="1035"/>
        <end position="1125"/>
    </location>
</feature>
<evidence type="ECO:0000313" key="9">
    <source>
        <dbReference type="EMBL" id="KAJ8977506.1"/>
    </source>
</evidence>
<keyword evidence="1" id="KW-0813">Transport</keyword>
<dbReference type="Pfam" id="PF10377">
    <property type="entry name" value="ATG11"/>
    <property type="match status" value="1"/>
</dbReference>
<gene>
    <name evidence="9" type="ORF">NQ317_017124</name>
</gene>
<dbReference type="PANTHER" id="PTHR13222">
    <property type="entry name" value="RB1-INDUCIBLE COILED-COIL"/>
    <property type="match status" value="1"/>
</dbReference>
<evidence type="ECO:0008006" key="11">
    <source>
        <dbReference type="Google" id="ProtNLM"/>
    </source>
</evidence>
<evidence type="ECO:0000256" key="2">
    <source>
        <dbReference type="ARBA" id="ARBA00022927"/>
    </source>
</evidence>
<reference evidence="9" key="1">
    <citation type="journal article" date="2023" name="Insect Mol. Biol.">
        <title>Genome sequencing provides insights into the evolution of gene families encoding plant cell wall-degrading enzymes in longhorned beetles.</title>
        <authorList>
            <person name="Shin N.R."/>
            <person name="Okamura Y."/>
            <person name="Kirsch R."/>
            <person name="Pauchet Y."/>
        </authorList>
    </citation>
    <scope>NUCLEOTIDE SEQUENCE</scope>
    <source>
        <strain evidence="9">MMC_N1</strain>
    </source>
</reference>
<feature type="compositionally biased region" description="Basic residues" evidence="6">
    <location>
        <begin position="651"/>
        <end position="660"/>
    </location>
</feature>
<feature type="region of interest" description="Disordered" evidence="6">
    <location>
        <begin position="594"/>
        <end position="686"/>
    </location>
</feature>
<organism evidence="9 10">
    <name type="scientific">Molorchus minor</name>
    <dbReference type="NCBI Taxonomy" id="1323400"/>
    <lineage>
        <taxon>Eukaryota</taxon>
        <taxon>Metazoa</taxon>
        <taxon>Ecdysozoa</taxon>
        <taxon>Arthropoda</taxon>
        <taxon>Hexapoda</taxon>
        <taxon>Insecta</taxon>
        <taxon>Pterygota</taxon>
        <taxon>Neoptera</taxon>
        <taxon>Endopterygota</taxon>
        <taxon>Coleoptera</taxon>
        <taxon>Polyphaga</taxon>
        <taxon>Cucujiformia</taxon>
        <taxon>Chrysomeloidea</taxon>
        <taxon>Cerambycidae</taxon>
        <taxon>Lamiinae</taxon>
        <taxon>Monochamini</taxon>
        <taxon>Molorchus</taxon>
    </lineage>
</organism>
<evidence type="ECO:0000256" key="6">
    <source>
        <dbReference type="SAM" id="MobiDB-lite"/>
    </source>
</evidence>
<keyword evidence="2" id="KW-0653">Protein transport</keyword>
<feature type="coiled-coil region" evidence="5">
    <location>
        <begin position="877"/>
        <end position="920"/>
    </location>
</feature>
<protein>
    <recommendedName>
        <fullName evidence="11">RB1-inducible coiled-coil protein 1</fullName>
    </recommendedName>
</protein>
<proteinExistence type="predicted"/>
<comment type="caution">
    <text evidence="9">The sequence shown here is derived from an EMBL/GenBank/DDBJ whole genome shotgun (WGS) entry which is preliminary data.</text>
</comment>
<feature type="coiled-coil region" evidence="5">
    <location>
        <begin position="944"/>
        <end position="1000"/>
    </location>
</feature>
<feature type="domain" description="Autophagy protein ATG17-like" evidence="7">
    <location>
        <begin position="117"/>
        <end position="475"/>
    </location>
</feature>
<dbReference type="InterPro" id="IPR040040">
    <property type="entry name" value="ATG11"/>
</dbReference>
<feature type="coiled-coil region" evidence="5">
    <location>
        <begin position="774"/>
        <end position="830"/>
    </location>
</feature>
<dbReference type="InterPro" id="IPR045326">
    <property type="entry name" value="ATG17-like_dom"/>
</dbReference>
<dbReference type="Proteomes" id="UP001162164">
    <property type="component" value="Unassembled WGS sequence"/>
</dbReference>
<evidence type="ECO:0000256" key="1">
    <source>
        <dbReference type="ARBA" id="ARBA00022448"/>
    </source>
</evidence>
<keyword evidence="3" id="KW-0072">Autophagy</keyword>
<accession>A0ABQ9JH18</accession>
<keyword evidence="4 5" id="KW-0175">Coiled coil</keyword>
<name>A0ABQ9JH18_9CUCU</name>
<evidence type="ECO:0000256" key="5">
    <source>
        <dbReference type="SAM" id="Coils"/>
    </source>
</evidence>
<evidence type="ECO:0000259" key="7">
    <source>
        <dbReference type="Pfam" id="PF04108"/>
    </source>
</evidence>
<evidence type="ECO:0000313" key="10">
    <source>
        <dbReference type="Proteomes" id="UP001162164"/>
    </source>
</evidence>
<keyword evidence="10" id="KW-1185">Reference proteome</keyword>
<dbReference type="Pfam" id="PF04108">
    <property type="entry name" value="ATG17_like"/>
    <property type="match status" value="1"/>
</dbReference>
<dbReference type="InterPro" id="IPR019460">
    <property type="entry name" value="Atg11_C"/>
</dbReference>